<name>A0A3N1CU22_9ACTN</name>
<proteinExistence type="predicted"/>
<evidence type="ECO:0000313" key="2">
    <source>
        <dbReference type="EMBL" id="ROO84812.1"/>
    </source>
</evidence>
<evidence type="ECO:0000256" key="1">
    <source>
        <dbReference type="SAM" id="MobiDB-lite"/>
    </source>
</evidence>
<dbReference type="RefSeq" id="WP_123664382.1">
    <property type="nucleotide sequence ID" value="NZ_RJKE01000001.1"/>
</dbReference>
<protein>
    <submittedName>
        <fullName evidence="2">Uncharacterized protein</fullName>
    </submittedName>
</protein>
<dbReference type="EMBL" id="RJKE01000001">
    <property type="protein sequence ID" value="ROO84812.1"/>
    <property type="molecule type" value="Genomic_DNA"/>
</dbReference>
<feature type="region of interest" description="Disordered" evidence="1">
    <location>
        <begin position="150"/>
        <end position="179"/>
    </location>
</feature>
<accession>A0A3N1CU22</accession>
<dbReference type="Proteomes" id="UP000272400">
    <property type="component" value="Unassembled WGS sequence"/>
</dbReference>
<evidence type="ECO:0000313" key="3">
    <source>
        <dbReference type="Proteomes" id="UP000272400"/>
    </source>
</evidence>
<keyword evidence="3" id="KW-1185">Reference proteome</keyword>
<dbReference type="AlphaFoldDB" id="A0A3N1CU22"/>
<comment type="caution">
    <text evidence="2">The sequence shown here is derived from an EMBL/GenBank/DDBJ whole genome shotgun (WGS) entry which is preliminary data.</text>
</comment>
<organism evidence="2 3">
    <name type="scientific">Actinocorallia herbida</name>
    <dbReference type="NCBI Taxonomy" id="58109"/>
    <lineage>
        <taxon>Bacteria</taxon>
        <taxon>Bacillati</taxon>
        <taxon>Actinomycetota</taxon>
        <taxon>Actinomycetes</taxon>
        <taxon>Streptosporangiales</taxon>
        <taxon>Thermomonosporaceae</taxon>
        <taxon>Actinocorallia</taxon>
    </lineage>
</organism>
<sequence>MLGDVRGGSAGKAVLCALVVAAAVAGCSAEEPAKSPAAATPPPGVTFEEGGPAEMRAIAAQAITKLREKDAAGLAALDLGPEQSEGGGAQAQAGAAWLVRYFADPLSGDVTVTFQEEPLAGDLAWFACLGYGDPKRELELGFIGYRAQGEGSDRDGGESYSFPASSYPTEGEPAYEKAESGQFCGTGMLRSS</sequence>
<dbReference type="PROSITE" id="PS51257">
    <property type="entry name" value="PROKAR_LIPOPROTEIN"/>
    <property type="match status" value="1"/>
</dbReference>
<gene>
    <name evidence="2" type="ORF">EDD29_2341</name>
</gene>
<reference evidence="2 3" key="1">
    <citation type="submission" date="2018-11" db="EMBL/GenBank/DDBJ databases">
        <title>Sequencing the genomes of 1000 actinobacteria strains.</title>
        <authorList>
            <person name="Klenk H.-P."/>
        </authorList>
    </citation>
    <scope>NUCLEOTIDE SEQUENCE [LARGE SCALE GENOMIC DNA]</scope>
    <source>
        <strain evidence="2 3">DSM 44254</strain>
    </source>
</reference>